<dbReference type="Proteomes" id="UP000246278">
    <property type="component" value="Unassembled WGS sequence"/>
</dbReference>
<reference evidence="2" key="1">
    <citation type="submission" date="2017-10" db="EMBL/GenBank/DDBJ databases">
        <authorList>
            <person name="Gaisin V.A."/>
            <person name="Rysina M.S."/>
            <person name="Grouzdev D.S."/>
        </authorList>
    </citation>
    <scope>NUCLEOTIDE SEQUENCE [LARGE SCALE GENOMIC DNA]</scope>
    <source>
        <strain evidence="2">V1</strain>
    </source>
</reference>
<proteinExistence type="predicted"/>
<comment type="caution">
    <text evidence="1">The sequence shown here is derived from an EMBL/GenBank/DDBJ whole genome shotgun (WGS) entry which is preliminary data.</text>
</comment>
<accession>A0A317T8Y5</accession>
<name>A0A317T8Y5_9CHLB</name>
<dbReference type="AlphaFoldDB" id="A0A317T8Y5"/>
<organism evidence="1 2">
    <name type="scientific">Prosthecochloris marina</name>
    <dbReference type="NCBI Taxonomy" id="2017681"/>
    <lineage>
        <taxon>Bacteria</taxon>
        <taxon>Pseudomonadati</taxon>
        <taxon>Chlorobiota</taxon>
        <taxon>Chlorobiia</taxon>
        <taxon>Chlorobiales</taxon>
        <taxon>Chlorobiaceae</taxon>
        <taxon>Prosthecochloris</taxon>
    </lineage>
</organism>
<keyword evidence="2" id="KW-1185">Reference proteome</keyword>
<evidence type="ECO:0000313" key="2">
    <source>
        <dbReference type="Proteomes" id="UP000246278"/>
    </source>
</evidence>
<gene>
    <name evidence="1" type="ORF">CR164_00915</name>
</gene>
<sequence length="114" mass="13378">MLFITSSPALLALSPHVHLPEPVFTSIRGKLSAIIIYLMLEHAKRFHFFHFSTMWPYRRGMQPPILIAETPLRRDFKERQKLGKQTMVMKENVLKSFYIKRDRQPFLAHTPSNG</sequence>
<dbReference type="RefSeq" id="WP_110022034.1">
    <property type="nucleotide sequence ID" value="NZ_PDNZ01000001.1"/>
</dbReference>
<evidence type="ECO:0000313" key="1">
    <source>
        <dbReference type="EMBL" id="PWW83152.1"/>
    </source>
</evidence>
<protein>
    <submittedName>
        <fullName evidence="1">Uncharacterized protein</fullName>
    </submittedName>
</protein>
<dbReference type="EMBL" id="PDNZ01000001">
    <property type="protein sequence ID" value="PWW83152.1"/>
    <property type="molecule type" value="Genomic_DNA"/>
</dbReference>